<feature type="region of interest" description="Disordered" evidence="1">
    <location>
        <begin position="1"/>
        <end position="23"/>
    </location>
</feature>
<dbReference type="InterPro" id="IPR024775">
    <property type="entry name" value="DinB-like"/>
</dbReference>
<dbReference type="eggNOG" id="COG2318">
    <property type="taxonomic scope" value="Bacteria"/>
</dbReference>
<dbReference type="STRING" id="575540.Isop_0184"/>
<keyword evidence="4" id="KW-1185">Reference proteome</keyword>
<evidence type="ECO:0000256" key="1">
    <source>
        <dbReference type="SAM" id="MobiDB-lite"/>
    </source>
</evidence>
<dbReference type="KEGG" id="ipa:Isop_0184"/>
<dbReference type="Proteomes" id="UP000008631">
    <property type="component" value="Chromosome"/>
</dbReference>
<dbReference type="RefSeq" id="WP_013563070.1">
    <property type="nucleotide sequence ID" value="NC_014962.1"/>
</dbReference>
<dbReference type="AlphaFoldDB" id="E8R686"/>
<reference key="1">
    <citation type="submission" date="2010-11" db="EMBL/GenBank/DDBJ databases">
        <title>The complete sequence of chromosome of Isophaera pallida ATCC 43644.</title>
        <authorList>
            <consortium name="US DOE Joint Genome Institute (JGI-PGF)"/>
            <person name="Lucas S."/>
            <person name="Copeland A."/>
            <person name="Lapidus A."/>
            <person name="Bruce D."/>
            <person name="Goodwin L."/>
            <person name="Pitluck S."/>
            <person name="Kyrpides N."/>
            <person name="Mavromatis K."/>
            <person name="Pagani I."/>
            <person name="Ivanova N."/>
            <person name="Saunders E."/>
            <person name="Brettin T."/>
            <person name="Detter J.C."/>
            <person name="Han C."/>
            <person name="Tapia R."/>
            <person name="Land M."/>
            <person name="Hauser L."/>
            <person name="Markowitz V."/>
            <person name="Cheng J.-F."/>
            <person name="Hugenholtz P."/>
            <person name="Woyke T."/>
            <person name="Wu D."/>
            <person name="Eisen J.A."/>
        </authorList>
    </citation>
    <scope>NUCLEOTIDE SEQUENCE</scope>
    <source>
        <strain>ATCC 43644</strain>
    </source>
</reference>
<gene>
    <name evidence="3" type="ordered locus">Isop_0184</name>
</gene>
<dbReference type="Pfam" id="PF12867">
    <property type="entry name" value="DinB_2"/>
    <property type="match status" value="1"/>
</dbReference>
<dbReference type="Gene3D" id="1.20.120.450">
    <property type="entry name" value="dinb family like domain"/>
    <property type="match status" value="1"/>
</dbReference>
<evidence type="ECO:0000313" key="3">
    <source>
        <dbReference type="EMBL" id="ADV60781.1"/>
    </source>
</evidence>
<accession>E8R686</accession>
<dbReference type="EMBL" id="CP002353">
    <property type="protein sequence ID" value="ADV60781.1"/>
    <property type="molecule type" value="Genomic_DNA"/>
</dbReference>
<dbReference type="InterPro" id="IPR034660">
    <property type="entry name" value="DinB/YfiT-like"/>
</dbReference>
<reference evidence="3 4" key="2">
    <citation type="journal article" date="2011" name="Stand. Genomic Sci.">
        <title>Complete genome sequence of Isosphaera pallida type strain (IS1B).</title>
        <authorList>
            <consortium name="US DOE Joint Genome Institute (JGI-PGF)"/>
            <person name="Goker M."/>
            <person name="Cleland D."/>
            <person name="Saunders E."/>
            <person name="Lapidus A."/>
            <person name="Nolan M."/>
            <person name="Lucas S."/>
            <person name="Hammon N."/>
            <person name="Deshpande S."/>
            <person name="Cheng J.F."/>
            <person name="Tapia R."/>
            <person name="Han C."/>
            <person name="Goodwin L."/>
            <person name="Pitluck S."/>
            <person name="Liolios K."/>
            <person name="Pagani I."/>
            <person name="Ivanova N."/>
            <person name="Mavromatis K."/>
            <person name="Pati A."/>
            <person name="Chen A."/>
            <person name="Palaniappan K."/>
            <person name="Land M."/>
            <person name="Hauser L."/>
            <person name="Chang Y.J."/>
            <person name="Jeffries C.D."/>
            <person name="Detter J.C."/>
            <person name="Beck B."/>
            <person name="Woyke T."/>
            <person name="Bristow J."/>
            <person name="Eisen J.A."/>
            <person name="Markowitz V."/>
            <person name="Hugenholtz P."/>
            <person name="Kyrpides N.C."/>
            <person name="Klenk H.P."/>
        </authorList>
    </citation>
    <scope>NUCLEOTIDE SEQUENCE [LARGE SCALE GENOMIC DNA]</scope>
    <source>
        <strain evidence="4">ATCC 43644 / DSM 9630 / IS1B</strain>
    </source>
</reference>
<proteinExistence type="predicted"/>
<name>E8R686_ISOPI</name>
<evidence type="ECO:0000259" key="2">
    <source>
        <dbReference type="Pfam" id="PF12867"/>
    </source>
</evidence>
<feature type="domain" description="DinB-like" evidence="2">
    <location>
        <begin position="42"/>
        <end position="167"/>
    </location>
</feature>
<protein>
    <recommendedName>
        <fullName evidence="2">DinB-like domain-containing protein</fullName>
    </recommendedName>
</protein>
<dbReference type="SUPFAM" id="SSF109854">
    <property type="entry name" value="DinB/YfiT-like putative metalloenzymes"/>
    <property type="match status" value="1"/>
</dbReference>
<sequence>MNSNSAPLAPRPRSASSQADKPPSLRLVERYEAGAPLVGYAIAHLTSEQLTTRLSPGTWSIAEVVVHLLDSELTFSDRFKRILAETDPVLQAFDESRWLVEIPPHELLPLEEAAQMIELNRRWTARILKRLQPADFGRSGRHSVNGRVTLASILAYAVGHLDHHLRFLYGKRGNLGSSIEPRYTPDVV</sequence>
<organism evidence="3 4">
    <name type="scientific">Isosphaera pallida (strain ATCC 43644 / DSM 9630 / IS1B)</name>
    <dbReference type="NCBI Taxonomy" id="575540"/>
    <lineage>
        <taxon>Bacteria</taxon>
        <taxon>Pseudomonadati</taxon>
        <taxon>Planctomycetota</taxon>
        <taxon>Planctomycetia</taxon>
        <taxon>Isosphaerales</taxon>
        <taxon>Isosphaeraceae</taxon>
        <taxon>Isosphaera</taxon>
    </lineage>
</organism>
<dbReference type="HOGENOM" id="CLU_105789_3_0_0"/>
<dbReference type="InParanoid" id="E8R686"/>
<dbReference type="OrthoDB" id="9793216at2"/>
<evidence type="ECO:0000313" key="4">
    <source>
        <dbReference type="Proteomes" id="UP000008631"/>
    </source>
</evidence>